<name>A0A2N1MS20_9GLOM</name>
<reference evidence="1 2" key="1">
    <citation type="submission" date="2016-04" db="EMBL/GenBank/DDBJ databases">
        <title>Genome analyses suggest a sexual origin of heterokaryosis in a supposedly ancient asexual fungus.</title>
        <authorList>
            <person name="Ropars J."/>
            <person name="Sedzielewska K."/>
            <person name="Noel J."/>
            <person name="Charron P."/>
            <person name="Farinelli L."/>
            <person name="Marton T."/>
            <person name="Kruger M."/>
            <person name="Pelin A."/>
            <person name="Brachmann A."/>
            <person name="Corradi N."/>
        </authorList>
    </citation>
    <scope>NUCLEOTIDE SEQUENCE [LARGE SCALE GENOMIC DNA]</scope>
    <source>
        <strain evidence="1 2">C2</strain>
    </source>
</reference>
<organism evidence="1 2">
    <name type="scientific">Rhizophagus irregularis</name>
    <dbReference type="NCBI Taxonomy" id="588596"/>
    <lineage>
        <taxon>Eukaryota</taxon>
        <taxon>Fungi</taxon>
        <taxon>Fungi incertae sedis</taxon>
        <taxon>Mucoromycota</taxon>
        <taxon>Glomeromycotina</taxon>
        <taxon>Glomeromycetes</taxon>
        <taxon>Glomerales</taxon>
        <taxon>Glomeraceae</taxon>
        <taxon>Rhizophagus</taxon>
    </lineage>
</organism>
<evidence type="ECO:0000313" key="2">
    <source>
        <dbReference type="Proteomes" id="UP000233469"/>
    </source>
</evidence>
<reference evidence="1 2" key="2">
    <citation type="submission" date="2017-10" db="EMBL/GenBank/DDBJ databases">
        <title>Extensive intraspecific genome diversity in a model arbuscular mycorrhizal fungus.</title>
        <authorList>
            <person name="Chen E.C.H."/>
            <person name="Morin E."/>
            <person name="Baudet D."/>
            <person name="Noel J."/>
            <person name="Ndikumana S."/>
            <person name="Charron P."/>
            <person name="St-Onge C."/>
            <person name="Giorgi J."/>
            <person name="Grigoriev I.V."/>
            <person name="Roux C."/>
            <person name="Martin F.M."/>
            <person name="Corradi N."/>
        </authorList>
    </citation>
    <scope>NUCLEOTIDE SEQUENCE [LARGE SCALE GENOMIC DNA]</scope>
    <source>
        <strain evidence="1 2">C2</strain>
    </source>
</reference>
<proteinExistence type="predicted"/>
<dbReference type="Proteomes" id="UP000233469">
    <property type="component" value="Unassembled WGS sequence"/>
</dbReference>
<dbReference type="EMBL" id="LLXL01001444">
    <property type="protein sequence ID" value="PKK64417.1"/>
    <property type="molecule type" value="Genomic_DNA"/>
</dbReference>
<evidence type="ECO:0000313" key="1">
    <source>
        <dbReference type="EMBL" id="PKK64417.1"/>
    </source>
</evidence>
<comment type="caution">
    <text evidence="1">The sequence shown here is derived from an EMBL/GenBank/DDBJ whole genome shotgun (WGS) entry which is preliminary data.</text>
</comment>
<dbReference type="VEuPathDB" id="FungiDB:RhiirA1_459900"/>
<gene>
    <name evidence="1" type="ORF">RhiirC2_787526</name>
</gene>
<dbReference type="AlphaFoldDB" id="A0A2N1MS20"/>
<accession>A0A2N1MS20</accession>
<dbReference type="VEuPathDB" id="FungiDB:RhiirFUN_025225"/>
<protein>
    <submittedName>
        <fullName evidence="1">Uncharacterized protein</fullName>
    </submittedName>
</protein>
<dbReference type="VEuPathDB" id="FungiDB:FUN_022780"/>
<sequence>MLFINDKLNFVDLIKGIFPSQLYKFILEKLGNNQKNSAVDVGTNLLQYVFEETKIQIWGPRCELLNRLEKEYGITKQDKKKPDSIF</sequence>